<sequence length="270" mass="30776">MLFSARPFFKKPIPFSWLEVYNESGNKFIFKEKRKMRKTCLLIFMIMVLCLTACKADKNNETSECSNAAPEITADTTEIEAPASANNVLEAQPQTEEAFELTEQGKAFLMQMCKTLNDFDSQTTKDEAFWRNFLFYSYTGALEGSETEQVHREDLGFDETVVKVSLQEAEAYAKLIFGTDLPDTKPSFDIMEKGQTTCYYQDGYYYIGVSDFPDYQYAFADYEESDHSITVRFTIDFEGESNVGTISFNLVPEANKNGFIIASKITEFSN</sequence>
<dbReference type="Proteomes" id="UP000429958">
    <property type="component" value="Unassembled WGS sequence"/>
</dbReference>
<dbReference type="EMBL" id="VUMD01000004">
    <property type="protein sequence ID" value="MSS36149.1"/>
    <property type="molecule type" value="Genomic_DNA"/>
</dbReference>
<evidence type="ECO:0000313" key="2">
    <source>
        <dbReference type="Proteomes" id="UP000429958"/>
    </source>
</evidence>
<name>A0A7X2NJR1_9CLOT</name>
<dbReference type="RefSeq" id="WP_154471636.1">
    <property type="nucleotide sequence ID" value="NZ_VUMD01000004.1"/>
</dbReference>
<dbReference type="AlphaFoldDB" id="A0A7X2NJR1"/>
<keyword evidence="2" id="KW-1185">Reference proteome</keyword>
<evidence type="ECO:0000313" key="1">
    <source>
        <dbReference type="EMBL" id="MSS36149.1"/>
    </source>
</evidence>
<comment type="caution">
    <text evidence="1">The sequence shown here is derived from an EMBL/GenBank/DDBJ whole genome shotgun (WGS) entry which is preliminary data.</text>
</comment>
<protein>
    <submittedName>
        <fullName evidence="1">Uncharacterized protein</fullName>
    </submittedName>
</protein>
<proteinExistence type="predicted"/>
<organism evidence="1 2">
    <name type="scientific">Clostridium porci</name>
    <dbReference type="NCBI Taxonomy" id="2605778"/>
    <lineage>
        <taxon>Bacteria</taxon>
        <taxon>Bacillati</taxon>
        <taxon>Bacillota</taxon>
        <taxon>Clostridia</taxon>
        <taxon>Eubacteriales</taxon>
        <taxon>Clostridiaceae</taxon>
        <taxon>Clostridium</taxon>
    </lineage>
</organism>
<reference evidence="1 2" key="1">
    <citation type="submission" date="2019-08" db="EMBL/GenBank/DDBJ databases">
        <title>In-depth cultivation of the pig gut microbiome towards novel bacterial diversity and tailored functional studies.</title>
        <authorList>
            <person name="Wylensek D."/>
            <person name="Hitch T.C.A."/>
            <person name="Clavel T."/>
        </authorList>
    </citation>
    <scope>NUCLEOTIDE SEQUENCE [LARGE SCALE GENOMIC DNA]</scope>
    <source>
        <strain evidence="1 2">WCA-389-WT-23D1</strain>
    </source>
</reference>
<accession>A0A7X2NJR1</accession>
<gene>
    <name evidence="1" type="ORF">FYJ39_06075</name>
</gene>